<comment type="caution">
    <text evidence="2">The sequence shown here is derived from an EMBL/GenBank/DDBJ whole genome shotgun (WGS) entry which is preliminary data.</text>
</comment>
<dbReference type="EMBL" id="JAGMUU010000004">
    <property type="protein sequence ID" value="KAH7155069.1"/>
    <property type="molecule type" value="Genomic_DNA"/>
</dbReference>
<dbReference type="AlphaFoldDB" id="A0A9P9F6C9"/>
<proteinExistence type="predicted"/>
<accession>A0A9P9F6C9</accession>
<feature type="region of interest" description="Disordered" evidence="1">
    <location>
        <begin position="81"/>
        <end position="104"/>
    </location>
</feature>
<name>A0A9P9F6C9_9HYPO</name>
<reference evidence="2" key="1">
    <citation type="journal article" date="2021" name="Nat. Commun.">
        <title>Genetic determinants of endophytism in the Arabidopsis root mycobiome.</title>
        <authorList>
            <person name="Mesny F."/>
            <person name="Miyauchi S."/>
            <person name="Thiergart T."/>
            <person name="Pickel B."/>
            <person name="Atanasova L."/>
            <person name="Karlsson M."/>
            <person name="Huettel B."/>
            <person name="Barry K.W."/>
            <person name="Haridas S."/>
            <person name="Chen C."/>
            <person name="Bauer D."/>
            <person name="Andreopoulos W."/>
            <person name="Pangilinan J."/>
            <person name="LaButti K."/>
            <person name="Riley R."/>
            <person name="Lipzen A."/>
            <person name="Clum A."/>
            <person name="Drula E."/>
            <person name="Henrissat B."/>
            <person name="Kohler A."/>
            <person name="Grigoriev I.V."/>
            <person name="Martin F.M."/>
            <person name="Hacquard S."/>
        </authorList>
    </citation>
    <scope>NUCLEOTIDE SEQUENCE</scope>
    <source>
        <strain evidence="2">MPI-CAGE-AT-0021</strain>
    </source>
</reference>
<evidence type="ECO:0000313" key="3">
    <source>
        <dbReference type="Proteomes" id="UP000717696"/>
    </source>
</evidence>
<dbReference type="Proteomes" id="UP000717696">
    <property type="component" value="Unassembled WGS sequence"/>
</dbReference>
<protein>
    <submittedName>
        <fullName evidence="2">Uncharacterized protein</fullName>
    </submittedName>
</protein>
<gene>
    <name evidence="2" type="ORF">B0J13DRAFT_216667</name>
</gene>
<evidence type="ECO:0000313" key="2">
    <source>
        <dbReference type="EMBL" id="KAH7155069.1"/>
    </source>
</evidence>
<keyword evidence="3" id="KW-1185">Reference proteome</keyword>
<sequence length="197" mass="21463">MRGDCASRTGRWPGLAGDQTSILLPLQHPLQQPLKPPVPILSMLCCLWHVVYVAAPIRKGRRLLGALPALRTASVTVSWPWTGREDPSGHGGAQNRLSRGGGGAKAPAIIARTLGRQRTKDTDTDEKLGLFSVNVAFVGQSLSAVPWSLGYLRALTRRIIAVPANFWLMRPGRPSKAWDISQENCSPATNLVRRTCR</sequence>
<evidence type="ECO:0000256" key="1">
    <source>
        <dbReference type="SAM" id="MobiDB-lite"/>
    </source>
</evidence>
<organism evidence="2 3">
    <name type="scientific">Dactylonectria estremocensis</name>
    <dbReference type="NCBI Taxonomy" id="1079267"/>
    <lineage>
        <taxon>Eukaryota</taxon>
        <taxon>Fungi</taxon>
        <taxon>Dikarya</taxon>
        <taxon>Ascomycota</taxon>
        <taxon>Pezizomycotina</taxon>
        <taxon>Sordariomycetes</taxon>
        <taxon>Hypocreomycetidae</taxon>
        <taxon>Hypocreales</taxon>
        <taxon>Nectriaceae</taxon>
        <taxon>Dactylonectria</taxon>
    </lineage>
</organism>